<proteinExistence type="predicted"/>
<evidence type="ECO:0000313" key="1">
    <source>
        <dbReference type="EMBL" id="CRK74711.1"/>
    </source>
</evidence>
<dbReference type="EMBL" id="CVQV01000003">
    <property type="protein sequence ID" value="CRK74711.1"/>
    <property type="molecule type" value="Genomic_DNA"/>
</dbReference>
<protein>
    <submittedName>
        <fullName evidence="1">Uncharacterized protein</fullName>
    </submittedName>
</protein>
<dbReference type="STRING" id="282199.GCA_001049735_00746"/>
<dbReference type="Proteomes" id="UP000048949">
    <property type="component" value="Unassembled WGS sequence"/>
</dbReference>
<gene>
    <name evidence="1" type="ORF">NIG5292_00746</name>
</gene>
<keyword evidence="2" id="KW-1185">Reference proteome</keyword>
<sequence>MKRKGKAKVISSIVIGIVASIVVAAAYIRLAPVSVVRAPVPASLTVGEYPVAGGALCRAQSHECRGRISRDYVCTIGLAADAQSCGCTGYICDPKRALGVSGCDACLD</sequence>
<dbReference type="AlphaFoldDB" id="A0A0U1NJ27"/>
<name>A0A0U1NJ27_9RHOB</name>
<organism evidence="1 2">
    <name type="scientific">Nereida ignava</name>
    <dbReference type="NCBI Taxonomy" id="282199"/>
    <lineage>
        <taxon>Bacteria</taxon>
        <taxon>Pseudomonadati</taxon>
        <taxon>Pseudomonadota</taxon>
        <taxon>Alphaproteobacteria</taxon>
        <taxon>Rhodobacterales</taxon>
        <taxon>Roseobacteraceae</taxon>
        <taxon>Nereida</taxon>
    </lineage>
</organism>
<reference evidence="1 2" key="1">
    <citation type="submission" date="2015-04" db="EMBL/GenBank/DDBJ databases">
        <authorList>
            <person name="Syromyatnikov M.Y."/>
            <person name="Popov V.N."/>
        </authorList>
    </citation>
    <scope>NUCLEOTIDE SEQUENCE [LARGE SCALE GENOMIC DNA]</scope>
    <source>
        <strain evidence="1 2">CECT 5292</strain>
    </source>
</reference>
<accession>A0A0U1NJ27</accession>
<evidence type="ECO:0000313" key="2">
    <source>
        <dbReference type="Proteomes" id="UP000048949"/>
    </source>
</evidence>